<dbReference type="SMART" id="SM00640">
    <property type="entry name" value="Glyco_32"/>
    <property type="match status" value="1"/>
</dbReference>
<feature type="domain" description="Glycosyl hydrolase family 32 N-terminal" evidence="6">
    <location>
        <begin position="10"/>
        <end position="311"/>
    </location>
</feature>
<dbReference type="SUPFAM" id="SSF75005">
    <property type="entry name" value="Arabinanase/levansucrase/invertase"/>
    <property type="match status" value="1"/>
</dbReference>
<keyword evidence="3 5" id="KW-0378">Hydrolase</keyword>
<dbReference type="SUPFAM" id="SSF49899">
    <property type="entry name" value="Concanavalin A-like lectins/glucanases"/>
    <property type="match status" value="1"/>
</dbReference>
<dbReference type="Pfam" id="PF00251">
    <property type="entry name" value="Glyco_hydro_32N"/>
    <property type="match status" value="1"/>
</dbReference>
<dbReference type="Pfam" id="PF08244">
    <property type="entry name" value="Glyco_hydro_32C"/>
    <property type="match status" value="1"/>
</dbReference>
<dbReference type="GO" id="GO:0005975">
    <property type="term" value="P:carbohydrate metabolic process"/>
    <property type="evidence" value="ECO:0007669"/>
    <property type="project" value="InterPro"/>
</dbReference>
<dbReference type="Proteomes" id="UP000824263">
    <property type="component" value="Unassembled WGS sequence"/>
</dbReference>
<evidence type="ECO:0000256" key="5">
    <source>
        <dbReference type="RuleBase" id="RU362110"/>
    </source>
</evidence>
<name>A0A9D1UE64_9FIRM</name>
<evidence type="ECO:0000259" key="7">
    <source>
        <dbReference type="Pfam" id="PF08244"/>
    </source>
</evidence>
<dbReference type="Gene3D" id="2.115.10.20">
    <property type="entry name" value="Glycosyl hydrolase domain, family 43"/>
    <property type="match status" value="1"/>
</dbReference>
<evidence type="ECO:0000259" key="6">
    <source>
        <dbReference type="Pfam" id="PF00251"/>
    </source>
</evidence>
<comment type="similarity">
    <text evidence="1 5">Belongs to the glycosyl hydrolase 32 family.</text>
</comment>
<reference evidence="8" key="1">
    <citation type="journal article" date="2021" name="PeerJ">
        <title>Extensive microbial diversity within the chicken gut microbiome revealed by metagenomics and culture.</title>
        <authorList>
            <person name="Gilroy R."/>
            <person name="Ravi A."/>
            <person name="Getino M."/>
            <person name="Pursley I."/>
            <person name="Horton D.L."/>
            <person name="Alikhan N.F."/>
            <person name="Baker D."/>
            <person name="Gharbi K."/>
            <person name="Hall N."/>
            <person name="Watson M."/>
            <person name="Adriaenssens E.M."/>
            <person name="Foster-Nyarko E."/>
            <person name="Jarju S."/>
            <person name="Secka A."/>
            <person name="Antonio M."/>
            <person name="Oren A."/>
            <person name="Chaudhuri R.R."/>
            <person name="La Ragione R."/>
            <person name="Hildebrand F."/>
            <person name="Pallen M.J."/>
        </authorList>
    </citation>
    <scope>NUCLEOTIDE SEQUENCE</scope>
    <source>
        <strain evidence="8">ChiSxjej1B13-11762</strain>
    </source>
</reference>
<sequence>MEKRQRLRLKAPDNWVNDPNGFIYFKGHYHLFYQYFPYGPRWGTMHWGHAVSQDLITWEHKGLALYPTTYGDQNGCFSGSAVEEDGKLYLVYTGVRYEVINPEDSHTCLDEQFESCQMLIASEDGFHFDNQNGKEVIIPPITDAAVGDRTHTRDPKVWRGSDEWYLIVGSTIEEKHGEVLFYKSKDLHHWTYVNQAMKGPEYGWMWECPDYFSTQGGEVLLLSAMGLLDNGEKERNQSICFPVHFEEETCQIQIPDEYQFIDQGMDLYAPQTTLDAQGRRTMLAWVRMPEVTKEGWIGMFCSPRVVEMEDGHICFRLHPNVRDAYSKITDDVSQTHEDGYMAVFDLEEGEEVSIGGFRIRREGDRICTDRSRVYPDFAGAHLRSETPRLRGGFHVEALVDEYFIEVFINDGESVISNAVYGLKKEITASESVRIVLKTPEDLTQ</sequence>
<evidence type="ECO:0000256" key="1">
    <source>
        <dbReference type="ARBA" id="ARBA00009902"/>
    </source>
</evidence>
<dbReference type="AlphaFoldDB" id="A0A9D1UE64"/>
<dbReference type="InterPro" id="IPR013189">
    <property type="entry name" value="Glyco_hydro_32_C"/>
</dbReference>
<gene>
    <name evidence="8" type="ORF">H9873_06810</name>
</gene>
<evidence type="ECO:0000256" key="2">
    <source>
        <dbReference type="ARBA" id="ARBA00012758"/>
    </source>
</evidence>
<keyword evidence="4 5" id="KW-0326">Glycosidase</keyword>
<reference evidence="8" key="2">
    <citation type="submission" date="2021-04" db="EMBL/GenBank/DDBJ databases">
        <authorList>
            <person name="Gilroy R."/>
        </authorList>
    </citation>
    <scope>NUCLEOTIDE SEQUENCE</scope>
    <source>
        <strain evidence="8">ChiSxjej1B13-11762</strain>
    </source>
</reference>
<proteinExistence type="inferred from homology"/>
<feature type="domain" description="Glycosyl hydrolase family 32 C-terminal" evidence="7">
    <location>
        <begin position="361"/>
        <end position="421"/>
    </location>
</feature>
<organism evidence="8 9">
    <name type="scientific">Candidatus Dorea gallistercoris</name>
    <dbReference type="NCBI Taxonomy" id="2838542"/>
    <lineage>
        <taxon>Bacteria</taxon>
        <taxon>Bacillati</taxon>
        <taxon>Bacillota</taxon>
        <taxon>Clostridia</taxon>
        <taxon>Lachnospirales</taxon>
        <taxon>Lachnospiraceae</taxon>
        <taxon>Dorea</taxon>
    </lineage>
</organism>
<dbReference type="InterPro" id="IPR013148">
    <property type="entry name" value="Glyco_hydro_32_N"/>
</dbReference>
<evidence type="ECO:0000256" key="3">
    <source>
        <dbReference type="ARBA" id="ARBA00022801"/>
    </source>
</evidence>
<dbReference type="InterPro" id="IPR051214">
    <property type="entry name" value="GH32_Enzymes"/>
</dbReference>
<comment type="caution">
    <text evidence="8">The sequence shown here is derived from an EMBL/GenBank/DDBJ whole genome shotgun (WGS) entry which is preliminary data.</text>
</comment>
<evidence type="ECO:0000313" key="9">
    <source>
        <dbReference type="Proteomes" id="UP000824263"/>
    </source>
</evidence>
<dbReference type="EC" id="3.2.1.26" evidence="2"/>
<accession>A0A9D1UE64</accession>
<protein>
    <recommendedName>
        <fullName evidence="2">beta-fructofuranosidase</fullName>
        <ecNumber evidence="2">3.2.1.26</ecNumber>
    </recommendedName>
</protein>
<dbReference type="GO" id="GO:0004564">
    <property type="term" value="F:beta-fructofuranosidase activity"/>
    <property type="evidence" value="ECO:0007669"/>
    <property type="project" value="UniProtKB-EC"/>
</dbReference>
<dbReference type="EMBL" id="DXGF01000127">
    <property type="protein sequence ID" value="HIW84013.1"/>
    <property type="molecule type" value="Genomic_DNA"/>
</dbReference>
<dbReference type="InterPro" id="IPR001362">
    <property type="entry name" value="Glyco_hydro_32"/>
</dbReference>
<dbReference type="PANTHER" id="PTHR43101">
    <property type="entry name" value="BETA-FRUCTOSIDASE"/>
    <property type="match status" value="1"/>
</dbReference>
<dbReference type="InterPro" id="IPR013320">
    <property type="entry name" value="ConA-like_dom_sf"/>
</dbReference>
<dbReference type="CDD" id="cd08996">
    <property type="entry name" value="GH32_FFase"/>
    <property type="match status" value="1"/>
</dbReference>
<evidence type="ECO:0000313" key="8">
    <source>
        <dbReference type="EMBL" id="HIW84013.1"/>
    </source>
</evidence>
<evidence type="ECO:0000256" key="4">
    <source>
        <dbReference type="ARBA" id="ARBA00023295"/>
    </source>
</evidence>
<dbReference type="InterPro" id="IPR023296">
    <property type="entry name" value="Glyco_hydro_beta-prop_sf"/>
</dbReference>
<dbReference type="Gene3D" id="2.60.120.560">
    <property type="entry name" value="Exo-inulinase, domain 1"/>
    <property type="match status" value="1"/>
</dbReference>
<dbReference type="PANTHER" id="PTHR43101:SF1">
    <property type="entry name" value="BETA-FRUCTOSIDASE"/>
    <property type="match status" value="1"/>
</dbReference>